<comment type="caution">
    <text evidence="1">The sequence shown here is derived from an EMBL/GenBank/DDBJ whole genome shotgun (WGS) entry which is preliminary data.</text>
</comment>
<feature type="non-terminal residue" evidence="1">
    <location>
        <position position="58"/>
    </location>
</feature>
<gene>
    <name evidence="1" type="ORF">DERYTH_LOCUS20267</name>
</gene>
<protein>
    <submittedName>
        <fullName evidence="1">5751_t:CDS:1</fullName>
    </submittedName>
</protein>
<dbReference type="Proteomes" id="UP000789405">
    <property type="component" value="Unassembled WGS sequence"/>
</dbReference>
<evidence type="ECO:0000313" key="1">
    <source>
        <dbReference type="EMBL" id="CAG8785262.1"/>
    </source>
</evidence>
<proteinExistence type="predicted"/>
<reference evidence="1" key="1">
    <citation type="submission" date="2021-06" db="EMBL/GenBank/DDBJ databases">
        <authorList>
            <person name="Kallberg Y."/>
            <person name="Tangrot J."/>
            <person name="Rosling A."/>
        </authorList>
    </citation>
    <scope>NUCLEOTIDE SEQUENCE</scope>
    <source>
        <strain evidence="1">MA453B</strain>
    </source>
</reference>
<dbReference type="EMBL" id="CAJVPY010023568">
    <property type="protein sequence ID" value="CAG8785262.1"/>
    <property type="molecule type" value="Genomic_DNA"/>
</dbReference>
<accession>A0A9N9JJ92</accession>
<name>A0A9N9JJ92_9GLOM</name>
<keyword evidence="2" id="KW-1185">Reference proteome</keyword>
<evidence type="ECO:0000313" key="2">
    <source>
        <dbReference type="Proteomes" id="UP000789405"/>
    </source>
</evidence>
<organism evidence="1 2">
    <name type="scientific">Dentiscutata erythropus</name>
    <dbReference type="NCBI Taxonomy" id="1348616"/>
    <lineage>
        <taxon>Eukaryota</taxon>
        <taxon>Fungi</taxon>
        <taxon>Fungi incertae sedis</taxon>
        <taxon>Mucoromycota</taxon>
        <taxon>Glomeromycotina</taxon>
        <taxon>Glomeromycetes</taxon>
        <taxon>Diversisporales</taxon>
        <taxon>Gigasporaceae</taxon>
        <taxon>Dentiscutata</taxon>
    </lineage>
</organism>
<sequence>MSKSEENNTFLDENYIVENNFSEIINDNTLDNISSNHERDEINFINKDNIVKMKLILV</sequence>
<dbReference type="AlphaFoldDB" id="A0A9N9JJ92"/>